<dbReference type="InterPro" id="IPR000873">
    <property type="entry name" value="AMP-dep_synth/lig_dom"/>
</dbReference>
<proteinExistence type="predicted"/>
<dbReference type="Gene3D" id="1.10.1200.10">
    <property type="entry name" value="ACP-like"/>
    <property type="match status" value="1"/>
</dbReference>
<dbReference type="PROSITE" id="PS00012">
    <property type="entry name" value="PHOSPHOPANTETHEINE"/>
    <property type="match status" value="1"/>
</dbReference>
<organism evidence="7 8">
    <name type="scientific">Tenacibaculum discolor</name>
    <dbReference type="NCBI Taxonomy" id="361581"/>
    <lineage>
        <taxon>Bacteria</taxon>
        <taxon>Pseudomonadati</taxon>
        <taxon>Bacteroidota</taxon>
        <taxon>Flavobacteriia</taxon>
        <taxon>Flavobacteriales</taxon>
        <taxon>Flavobacteriaceae</taxon>
        <taxon>Tenacibaculum</taxon>
    </lineage>
</organism>
<dbReference type="InterPro" id="IPR025110">
    <property type="entry name" value="AMP-bd_C"/>
</dbReference>
<evidence type="ECO:0000313" key="6">
    <source>
        <dbReference type="EMBL" id="MDP2542681.1"/>
    </source>
</evidence>
<dbReference type="InterPro" id="IPR045851">
    <property type="entry name" value="AMP-bd_C_sf"/>
</dbReference>
<evidence type="ECO:0000259" key="5">
    <source>
        <dbReference type="PROSITE" id="PS50075"/>
    </source>
</evidence>
<dbReference type="Gene3D" id="3.30.559.10">
    <property type="entry name" value="Chloramphenicol acetyltransferase-like domain"/>
    <property type="match status" value="1"/>
</dbReference>
<keyword evidence="2" id="KW-0596">Phosphopantetheine</keyword>
<reference evidence="6 9" key="3">
    <citation type="submission" date="2023-07" db="EMBL/GenBank/DDBJ databases">
        <title>Genome content predicts the carbon catabolic preferences of heterotrophic bacteria.</title>
        <authorList>
            <person name="Gralka M."/>
        </authorList>
    </citation>
    <scope>NUCLEOTIDE SEQUENCE [LARGE SCALE GENOMIC DNA]</scope>
    <source>
        <strain evidence="6 9">4G03</strain>
    </source>
</reference>
<dbReference type="GO" id="GO:0005737">
    <property type="term" value="C:cytoplasm"/>
    <property type="evidence" value="ECO:0007669"/>
    <property type="project" value="TreeGrafter"/>
</dbReference>
<evidence type="ECO:0000313" key="8">
    <source>
        <dbReference type="Proteomes" id="UP000222163"/>
    </source>
</evidence>
<dbReference type="GO" id="GO:0044550">
    <property type="term" value="P:secondary metabolite biosynthetic process"/>
    <property type="evidence" value="ECO:0007669"/>
    <property type="project" value="TreeGrafter"/>
</dbReference>
<evidence type="ECO:0000313" key="7">
    <source>
        <dbReference type="EMBL" id="PHN96375.1"/>
    </source>
</evidence>
<evidence type="ECO:0000256" key="1">
    <source>
        <dbReference type="ARBA" id="ARBA00001957"/>
    </source>
</evidence>
<accession>A0A2G1BS20</accession>
<dbReference type="Proteomes" id="UP001242342">
    <property type="component" value="Unassembled WGS sequence"/>
</dbReference>
<dbReference type="NCBIfam" id="TIGR01733">
    <property type="entry name" value="AA-adenyl-dom"/>
    <property type="match status" value="1"/>
</dbReference>
<reference evidence="7" key="2">
    <citation type="submission" date="2017-10" db="EMBL/GenBank/DDBJ databases">
        <authorList>
            <person name="Enke T.N."/>
            <person name="Cordero O.X."/>
        </authorList>
    </citation>
    <scope>NUCLEOTIDE SEQUENCE</scope>
    <source>
        <strain evidence="7">4G03</strain>
    </source>
</reference>
<keyword evidence="9" id="KW-1185">Reference proteome</keyword>
<dbReference type="GO" id="GO:0043041">
    <property type="term" value="P:amino acid activation for nonribosomal peptide biosynthetic process"/>
    <property type="evidence" value="ECO:0007669"/>
    <property type="project" value="TreeGrafter"/>
</dbReference>
<comment type="caution">
    <text evidence="7">The sequence shown here is derived from an EMBL/GenBank/DDBJ whole genome shotgun (WGS) entry which is preliminary data.</text>
</comment>
<dbReference type="SUPFAM" id="SSF56801">
    <property type="entry name" value="Acetyl-CoA synthetase-like"/>
    <property type="match status" value="1"/>
</dbReference>
<dbReference type="Pfam" id="PF00550">
    <property type="entry name" value="PP-binding"/>
    <property type="match status" value="1"/>
</dbReference>
<dbReference type="SUPFAM" id="SSF52777">
    <property type="entry name" value="CoA-dependent acyltransferases"/>
    <property type="match status" value="2"/>
</dbReference>
<dbReference type="InterPro" id="IPR010071">
    <property type="entry name" value="AA_adenyl_dom"/>
</dbReference>
<dbReference type="Gene3D" id="3.30.559.30">
    <property type="entry name" value="Nonribosomal peptide synthetase, condensation domain"/>
    <property type="match status" value="1"/>
</dbReference>
<feature type="coiled-coil region" evidence="4">
    <location>
        <begin position="44"/>
        <end position="71"/>
    </location>
</feature>
<dbReference type="PROSITE" id="PS50075">
    <property type="entry name" value="CARRIER"/>
    <property type="match status" value="1"/>
</dbReference>
<dbReference type="Pfam" id="PF00668">
    <property type="entry name" value="Condensation"/>
    <property type="match status" value="1"/>
</dbReference>
<evidence type="ECO:0000256" key="4">
    <source>
        <dbReference type="SAM" id="Coils"/>
    </source>
</evidence>
<dbReference type="GO" id="GO:0003824">
    <property type="term" value="F:catalytic activity"/>
    <property type="evidence" value="ECO:0007669"/>
    <property type="project" value="InterPro"/>
</dbReference>
<dbReference type="GO" id="GO:0031177">
    <property type="term" value="F:phosphopantetheine binding"/>
    <property type="evidence" value="ECO:0007669"/>
    <property type="project" value="InterPro"/>
</dbReference>
<dbReference type="FunFam" id="3.40.50.980:FF:000001">
    <property type="entry name" value="Non-ribosomal peptide synthetase"/>
    <property type="match status" value="1"/>
</dbReference>
<dbReference type="InterPro" id="IPR006162">
    <property type="entry name" value="Ppantetheine_attach_site"/>
</dbReference>
<dbReference type="Gene3D" id="2.30.38.10">
    <property type="entry name" value="Luciferase, Domain 3"/>
    <property type="match status" value="1"/>
</dbReference>
<dbReference type="Pfam" id="PF00501">
    <property type="entry name" value="AMP-binding"/>
    <property type="match status" value="1"/>
</dbReference>
<evidence type="ECO:0000256" key="3">
    <source>
        <dbReference type="ARBA" id="ARBA00022553"/>
    </source>
</evidence>
<gene>
    <name evidence="7" type="ORF">CSC81_14610</name>
    <name evidence="6" type="ORF">Q8W23_14480</name>
</gene>
<keyword evidence="3" id="KW-0597">Phosphoprotein</keyword>
<dbReference type="SUPFAM" id="SSF47336">
    <property type="entry name" value="ACP-like"/>
    <property type="match status" value="1"/>
</dbReference>
<dbReference type="InterPro" id="IPR009081">
    <property type="entry name" value="PP-bd_ACP"/>
</dbReference>
<dbReference type="EMBL" id="PDUU01000018">
    <property type="protein sequence ID" value="PHN96375.1"/>
    <property type="molecule type" value="Genomic_DNA"/>
</dbReference>
<sequence>MNLELSGKGYEFSENQKNLWLIGNRNLNIFFNEVVLQFSDKVKSDALMNSLRKLLEENEVLRARVLNHENYKYPLQKIEGVKIEIYESADPEYNRTYNPENDSPIRFKIVKKDNFIDELHVKIYSLWADSFSIVNFTNQLSSLLENKKEEEKEKIEYTKFCAWQNELLKEEDEEAKLYWNSKKYNFNQKVYPFINKKNDDFAVEKIKLVGISGRKYEDLKGLAEKNNSSIENFLFYKWSEYLKLFKKQELTIGYIPFYRNYEELKNTLGYVNKTVPITCFKSEDGVHNEGVKNLINEVKEVKEWYDFFTLNREIQSNNSKAKIFKYCFEYIELDKAEKLVVKDFSSIQDPFKLKFSCVNYGDRIELELYFNVGKISEKDSEVIISQTKGYFQNLEKELVITDVENEIINKVNKTSKEFIADKNVMNLIEERTQEYPNEVALRVEENNISYKELEEKVNRLANYLINKKEVVPGNGVAILMKPSEWSIISALAVLKVGAYYVPIDESYPKDRVNYILNDVQCELLISCDEVVDKFEFENINILIPNKIQDYDNNSAYSINVIKEDSIAYCIYTSGSTGKPKGCLVSHKNLYNYINWANEFYFPNDNFGNFGFVTSMSFDLTITSVFTPLTRGKRITIFNEESIVNTIKKAFTDPNIDSLKLTPAHLILLDEFNLESTPIKKIICGGEQLKPNHIDVVKKISNTIQLYNEYGPTETTVGCVAKKIDLESKEKILIGKPIANTQVTILNEEGERCPIGVSGEILISGNGVAQGYLNNDELTSEKFIKSNFSEEEKSYKSGDIGRWLSNGEIEYLGRVDNQVKVNGYRIELQEIENLLNKGENINEAVVLVKQNNNLEKEIIAFIKTEEELSENELRGFLENSLPEYMIPNLFIKVENFPLTINGKIDTIKLLSTTSENIITSSMYVAPSDEIEEKLVEIWENILKREKIGVEDDFFSIGGDSIKAVRIVSEIQQQFNAKVDLIVLFQEPTIKGLAEMVKNELWHEVEENKNEIVDKTVI</sequence>
<evidence type="ECO:0000256" key="2">
    <source>
        <dbReference type="ARBA" id="ARBA00022450"/>
    </source>
</evidence>
<feature type="domain" description="Carrier" evidence="5">
    <location>
        <begin position="924"/>
        <end position="999"/>
    </location>
</feature>
<dbReference type="InterPro" id="IPR020806">
    <property type="entry name" value="PKS_PP-bd"/>
</dbReference>
<dbReference type="EMBL" id="JAUYVU010000013">
    <property type="protein sequence ID" value="MDP2542681.1"/>
    <property type="molecule type" value="Genomic_DNA"/>
</dbReference>
<dbReference type="Gene3D" id="3.30.300.30">
    <property type="match status" value="1"/>
</dbReference>
<comment type="cofactor">
    <cofactor evidence="1">
        <name>pantetheine 4'-phosphate</name>
        <dbReference type="ChEBI" id="CHEBI:47942"/>
    </cofactor>
</comment>
<keyword evidence="4" id="KW-0175">Coiled coil</keyword>
<dbReference type="Gene3D" id="3.40.50.980">
    <property type="match status" value="2"/>
</dbReference>
<dbReference type="InterPro" id="IPR036736">
    <property type="entry name" value="ACP-like_sf"/>
</dbReference>
<protein>
    <submittedName>
        <fullName evidence="6">Non-ribosomal peptide synthetase</fullName>
    </submittedName>
</protein>
<dbReference type="Proteomes" id="UP000222163">
    <property type="component" value="Unassembled WGS sequence"/>
</dbReference>
<dbReference type="SMART" id="SM00823">
    <property type="entry name" value="PKS_PP"/>
    <property type="match status" value="1"/>
</dbReference>
<reference evidence="7 8" key="1">
    <citation type="journal article" date="2016" name="Nat. Commun.">
        <title>Microbial interactions lead to rapid micro-scale successions on model marine particles.</title>
        <authorList>
            <person name="Datta M.S."/>
            <person name="Sliwerska E."/>
            <person name="Gore J."/>
            <person name="Polz M.F."/>
            <person name="Cordero O.X."/>
        </authorList>
    </citation>
    <scope>NUCLEOTIDE SEQUENCE [LARGE SCALE GENOMIC DNA]</scope>
    <source>
        <strain evidence="7 8">4G03</strain>
    </source>
</reference>
<dbReference type="InterPro" id="IPR001242">
    <property type="entry name" value="Condensation_dom"/>
</dbReference>
<dbReference type="PANTHER" id="PTHR45527:SF1">
    <property type="entry name" value="FATTY ACID SYNTHASE"/>
    <property type="match status" value="1"/>
</dbReference>
<dbReference type="FunFam" id="1.10.1200.10:FF:000005">
    <property type="entry name" value="Nonribosomal peptide synthetase 1"/>
    <property type="match status" value="1"/>
</dbReference>
<dbReference type="RefSeq" id="WP_099216486.1">
    <property type="nucleotide sequence ID" value="NZ_JAUYVU010000013.1"/>
</dbReference>
<dbReference type="PANTHER" id="PTHR45527">
    <property type="entry name" value="NONRIBOSOMAL PEPTIDE SYNTHETASE"/>
    <property type="match status" value="1"/>
</dbReference>
<dbReference type="InterPro" id="IPR023213">
    <property type="entry name" value="CAT-like_dom_sf"/>
</dbReference>
<dbReference type="AlphaFoldDB" id="A0A2G1BS20"/>
<dbReference type="Pfam" id="PF13193">
    <property type="entry name" value="AMP-binding_C"/>
    <property type="match status" value="1"/>
</dbReference>
<name>A0A2G1BS20_9FLAO</name>
<evidence type="ECO:0000313" key="9">
    <source>
        <dbReference type="Proteomes" id="UP001242342"/>
    </source>
</evidence>